<protein>
    <recommendedName>
        <fullName evidence="1">Methyltransferase domain-containing protein</fullName>
    </recommendedName>
</protein>
<organism evidence="2">
    <name type="scientific">hydrothermal vent metagenome</name>
    <dbReference type="NCBI Taxonomy" id="652676"/>
    <lineage>
        <taxon>unclassified sequences</taxon>
        <taxon>metagenomes</taxon>
        <taxon>ecological metagenomes</taxon>
    </lineage>
</organism>
<dbReference type="Pfam" id="PF13847">
    <property type="entry name" value="Methyltransf_31"/>
    <property type="match status" value="1"/>
</dbReference>
<feature type="domain" description="Methyltransferase" evidence="1">
    <location>
        <begin position="46"/>
        <end position="156"/>
    </location>
</feature>
<dbReference type="InterPro" id="IPR025714">
    <property type="entry name" value="Methyltranfer_dom"/>
</dbReference>
<dbReference type="Gene3D" id="3.40.50.150">
    <property type="entry name" value="Vaccinia Virus protein VP39"/>
    <property type="match status" value="1"/>
</dbReference>
<evidence type="ECO:0000313" key="2">
    <source>
        <dbReference type="EMBL" id="VAX17402.1"/>
    </source>
</evidence>
<dbReference type="GO" id="GO:0008168">
    <property type="term" value="F:methyltransferase activity"/>
    <property type="evidence" value="ECO:0007669"/>
    <property type="project" value="TreeGrafter"/>
</dbReference>
<dbReference type="InterPro" id="IPR029063">
    <property type="entry name" value="SAM-dependent_MTases_sf"/>
</dbReference>
<sequence>MKILERKLEKSKTITNYKKVVWFYDFWSWLTESKAAKYVIKFAEINDGETILEVACGTGVVFEQIVKLNPSGKNIGIDLSPDMLNKAKQRLKKTIHNNYKLKEGDTLRLDFEDNKFDLIVNNFMVDLMPFDAFDKIAEEFHRVTKPNGKVVISTFSFCKKKINKLWLWVAKKFPDILTGCRPVSLKRI</sequence>
<evidence type="ECO:0000259" key="1">
    <source>
        <dbReference type="Pfam" id="PF13847"/>
    </source>
</evidence>
<accession>A0A3B1BN12</accession>
<name>A0A3B1BN12_9ZZZZ</name>
<dbReference type="PANTHER" id="PTHR42912">
    <property type="entry name" value="METHYLTRANSFERASE"/>
    <property type="match status" value="1"/>
</dbReference>
<dbReference type="InterPro" id="IPR050508">
    <property type="entry name" value="Methyltransf_Superfamily"/>
</dbReference>
<gene>
    <name evidence="2" type="ORF">MNBD_IGNAVI01-1197</name>
</gene>
<dbReference type="AlphaFoldDB" id="A0A3B1BN12"/>
<dbReference type="EMBL" id="UOGD01000078">
    <property type="protein sequence ID" value="VAX17402.1"/>
    <property type="molecule type" value="Genomic_DNA"/>
</dbReference>
<reference evidence="2" key="1">
    <citation type="submission" date="2018-06" db="EMBL/GenBank/DDBJ databases">
        <authorList>
            <person name="Zhirakovskaya E."/>
        </authorList>
    </citation>
    <scope>NUCLEOTIDE SEQUENCE</scope>
</reference>
<proteinExistence type="predicted"/>
<dbReference type="PANTHER" id="PTHR42912:SF80">
    <property type="entry name" value="METHYLTRANSFERASE DOMAIN-CONTAINING PROTEIN"/>
    <property type="match status" value="1"/>
</dbReference>
<dbReference type="CDD" id="cd02440">
    <property type="entry name" value="AdoMet_MTases"/>
    <property type="match status" value="1"/>
</dbReference>
<dbReference type="SUPFAM" id="SSF53335">
    <property type="entry name" value="S-adenosyl-L-methionine-dependent methyltransferases"/>
    <property type="match status" value="1"/>
</dbReference>